<dbReference type="EnsemblMetazoa" id="GPPI022103-RA">
    <property type="protein sequence ID" value="GPPI022103-PA"/>
    <property type="gene ID" value="GPPI022103"/>
</dbReference>
<dbReference type="AlphaFoldDB" id="A0A1B0B8A4"/>
<accession>A0A1B0B8A4</accession>
<reference evidence="3" key="1">
    <citation type="submission" date="2015-01" db="EMBL/GenBank/DDBJ databases">
        <authorList>
            <person name="Aksoy S."/>
            <person name="Warren W."/>
            <person name="Wilson R.K."/>
        </authorList>
    </citation>
    <scope>NUCLEOTIDE SEQUENCE [LARGE SCALE GENOMIC DNA]</scope>
    <source>
        <strain evidence="3">IAEA</strain>
    </source>
</reference>
<reference evidence="2" key="2">
    <citation type="submission" date="2020-05" db="UniProtKB">
        <authorList>
            <consortium name="EnsemblMetazoa"/>
        </authorList>
    </citation>
    <scope>IDENTIFICATION</scope>
    <source>
        <strain evidence="2">IAEA</strain>
    </source>
</reference>
<dbReference type="VEuPathDB" id="VectorBase:GPPI022103"/>
<keyword evidence="3" id="KW-1185">Reference proteome</keyword>
<sequence>MILELLTLGTSLSISLGIERDTSKSPECKQESESFSLHPFSSVRYNDINHQFTSCSKKKEEKYITVSSKSLAAAKNNRRLVSGFIPIKSRFGLCLDLGPGKITSGSKPPRKSKIAKAASYCRNILISGNKLAFVIRSQLNIRKSTSILSRI</sequence>
<keyword evidence="1" id="KW-0732">Signal</keyword>
<feature type="chain" id="PRO_5008404676" evidence="1">
    <location>
        <begin position="18"/>
        <end position="151"/>
    </location>
</feature>
<evidence type="ECO:0000256" key="1">
    <source>
        <dbReference type="SAM" id="SignalP"/>
    </source>
</evidence>
<evidence type="ECO:0000313" key="3">
    <source>
        <dbReference type="Proteomes" id="UP000092460"/>
    </source>
</evidence>
<name>A0A1B0B8A4_9MUSC</name>
<dbReference type="EMBL" id="JXJN01009884">
    <property type="status" value="NOT_ANNOTATED_CDS"/>
    <property type="molecule type" value="Genomic_DNA"/>
</dbReference>
<organism evidence="2 3">
    <name type="scientific">Glossina palpalis gambiensis</name>
    <dbReference type="NCBI Taxonomy" id="67801"/>
    <lineage>
        <taxon>Eukaryota</taxon>
        <taxon>Metazoa</taxon>
        <taxon>Ecdysozoa</taxon>
        <taxon>Arthropoda</taxon>
        <taxon>Hexapoda</taxon>
        <taxon>Insecta</taxon>
        <taxon>Pterygota</taxon>
        <taxon>Neoptera</taxon>
        <taxon>Endopterygota</taxon>
        <taxon>Diptera</taxon>
        <taxon>Brachycera</taxon>
        <taxon>Muscomorpha</taxon>
        <taxon>Hippoboscoidea</taxon>
        <taxon>Glossinidae</taxon>
        <taxon>Glossina</taxon>
    </lineage>
</organism>
<evidence type="ECO:0000313" key="2">
    <source>
        <dbReference type="EnsemblMetazoa" id="GPPI022103-PA"/>
    </source>
</evidence>
<dbReference type="Proteomes" id="UP000092460">
    <property type="component" value="Unassembled WGS sequence"/>
</dbReference>
<protein>
    <submittedName>
        <fullName evidence="2">Uncharacterized protein</fullName>
    </submittedName>
</protein>
<proteinExistence type="predicted"/>
<feature type="signal peptide" evidence="1">
    <location>
        <begin position="1"/>
        <end position="17"/>
    </location>
</feature>